<dbReference type="Gene3D" id="3.30.300.30">
    <property type="match status" value="1"/>
</dbReference>
<organism evidence="4 5">
    <name type="scientific">Flavobacterium frigoris</name>
    <dbReference type="NCBI Taxonomy" id="229204"/>
    <lineage>
        <taxon>Bacteria</taxon>
        <taxon>Pseudomonadati</taxon>
        <taxon>Bacteroidota</taxon>
        <taxon>Flavobacteriia</taxon>
        <taxon>Flavobacteriales</taxon>
        <taxon>Flavobacteriaceae</taxon>
        <taxon>Flavobacterium</taxon>
    </lineage>
</organism>
<dbReference type="SUPFAM" id="SSF56801">
    <property type="entry name" value="Acetyl-CoA synthetase-like"/>
    <property type="match status" value="1"/>
</dbReference>
<protein>
    <submittedName>
        <fullName evidence="4">O-succinylbenzoic acid--CoA ligase</fullName>
    </submittedName>
</protein>
<name>A0A1H9P0D4_FLAFI</name>
<keyword evidence="5" id="KW-1185">Reference proteome</keyword>
<keyword evidence="2 4" id="KW-0436">Ligase</keyword>
<dbReference type="GO" id="GO:0006631">
    <property type="term" value="P:fatty acid metabolic process"/>
    <property type="evidence" value="ECO:0007669"/>
    <property type="project" value="TreeGrafter"/>
</dbReference>
<dbReference type="GO" id="GO:0031956">
    <property type="term" value="F:medium-chain fatty acid-CoA ligase activity"/>
    <property type="evidence" value="ECO:0007669"/>
    <property type="project" value="TreeGrafter"/>
</dbReference>
<dbReference type="EMBL" id="FOFZ01000012">
    <property type="protein sequence ID" value="SER41648.1"/>
    <property type="molecule type" value="Genomic_DNA"/>
</dbReference>
<dbReference type="Pfam" id="PF00501">
    <property type="entry name" value="AMP-binding"/>
    <property type="match status" value="1"/>
</dbReference>
<dbReference type="AlphaFoldDB" id="A0A1H9P0D4"/>
<dbReference type="Gene3D" id="3.40.50.12780">
    <property type="entry name" value="N-terminal domain of ligase-like"/>
    <property type="match status" value="1"/>
</dbReference>
<dbReference type="InterPro" id="IPR000873">
    <property type="entry name" value="AMP-dep_synth/lig_dom"/>
</dbReference>
<comment type="similarity">
    <text evidence="1">Belongs to the ATP-dependent AMP-binding enzyme family.</text>
</comment>
<accession>A0A1H9P0D4</accession>
<proteinExistence type="inferred from homology"/>
<reference evidence="5" key="1">
    <citation type="submission" date="2016-10" db="EMBL/GenBank/DDBJ databases">
        <authorList>
            <person name="Varghese N."/>
            <person name="Submissions S."/>
        </authorList>
    </citation>
    <scope>NUCLEOTIDE SEQUENCE [LARGE SCALE GENOMIC DNA]</scope>
    <source>
        <strain evidence="5">DSM 15719</strain>
    </source>
</reference>
<dbReference type="InterPro" id="IPR042099">
    <property type="entry name" value="ANL_N_sf"/>
</dbReference>
<sequence>MKQVTYKNVHNQFKLNGFHLNKEDLCRVSYCLIKEGDEFEKSIGDFLLDWFDDKSYIDLQTSGTTGVPKIIRTNKQTMVNSALATGDFFELRPGDKALYCLPTKYIAGKMMLVRSFILGLDIDFVAPSSHPLTKNETKYDFVAMVPLQAENSVEGLKDVKKLIVGGAKMSKSLEKRLLKGKTEVYETYGMTETITHIAAKKIGEKAFSILPNIQISQNDKNCLVIDAPKISTELIVTNDLVELINDHQFVFLGRIDNVVNSGGIKLIPEQIEEKLAHGIHSRFFVGGIADAVLGEKLVLVIEGEKQALAEHIYSLLDKYEKPKEVFYIDKFIETENGKIKRKEMLESI</sequence>
<evidence type="ECO:0000313" key="4">
    <source>
        <dbReference type="EMBL" id="SER41648.1"/>
    </source>
</evidence>
<evidence type="ECO:0000256" key="2">
    <source>
        <dbReference type="ARBA" id="ARBA00022598"/>
    </source>
</evidence>
<dbReference type="PANTHER" id="PTHR43201">
    <property type="entry name" value="ACYL-COA SYNTHETASE"/>
    <property type="match status" value="1"/>
</dbReference>
<dbReference type="PANTHER" id="PTHR43201:SF5">
    <property type="entry name" value="MEDIUM-CHAIN ACYL-COA LIGASE ACSF2, MITOCHONDRIAL"/>
    <property type="match status" value="1"/>
</dbReference>
<evidence type="ECO:0000259" key="3">
    <source>
        <dbReference type="Pfam" id="PF00501"/>
    </source>
</evidence>
<dbReference type="OrthoDB" id="8870348at2"/>
<gene>
    <name evidence="4" type="ORF">SAMN05444355_11216</name>
</gene>
<dbReference type="InterPro" id="IPR045851">
    <property type="entry name" value="AMP-bd_C_sf"/>
</dbReference>
<dbReference type="RefSeq" id="WP_074724082.1">
    <property type="nucleotide sequence ID" value="NZ_CBCRVS010000013.1"/>
</dbReference>
<feature type="domain" description="AMP-dependent synthetase/ligase" evidence="3">
    <location>
        <begin position="61"/>
        <end position="199"/>
    </location>
</feature>
<dbReference type="Proteomes" id="UP000183658">
    <property type="component" value="Unassembled WGS sequence"/>
</dbReference>
<evidence type="ECO:0000256" key="1">
    <source>
        <dbReference type="ARBA" id="ARBA00006432"/>
    </source>
</evidence>
<evidence type="ECO:0000313" key="5">
    <source>
        <dbReference type="Proteomes" id="UP000183658"/>
    </source>
</evidence>